<dbReference type="CDD" id="cd07380">
    <property type="entry name" value="MPP_CWF19_N"/>
    <property type="match status" value="1"/>
</dbReference>
<evidence type="ECO:0008006" key="7">
    <source>
        <dbReference type="Google" id="ProtNLM"/>
    </source>
</evidence>
<dbReference type="InterPro" id="IPR040194">
    <property type="entry name" value="Cwf19-like"/>
</dbReference>
<gene>
    <name evidence="5" type="ORF">RDWZM_003043</name>
</gene>
<dbReference type="InterPro" id="IPR006768">
    <property type="entry name" value="Cwf19-like_C_dom-1"/>
</dbReference>
<keyword evidence="6" id="KW-1185">Reference proteome</keyword>
<evidence type="ECO:0000313" key="5">
    <source>
        <dbReference type="EMBL" id="KAJ6224498.1"/>
    </source>
</evidence>
<evidence type="ECO:0000259" key="4">
    <source>
        <dbReference type="Pfam" id="PF04677"/>
    </source>
</evidence>
<organism evidence="5 6">
    <name type="scientific">Blomia tropicalis</name>
    <name type="common">Mite</name>
    <dbReference type="NCBI Taxonomy" id="40697"/>
    <lineage>
        <taxon>Eukaryota</taxon>
        <taxon>Metazoa</taxon>
        <taxon>Ecdysozoa</taxon>
        <taxon>Arthropoda</taxon>
        <taxon>Chelicerata</taxon>
        <taxon>Arachnida</taxon>
        <taxon>Acari</taxon>
        <taxon>Acariformes</taxon>
        <taxon>Sarcoptiformes</taxon>
        <taxon>Astigmata</taxon>
        <taxon>Glycyphagoidea</taxon>
        <taxon>Echimyopodidae</taxon>
        <taxon>Blomia</taxon>
    </lineage>
</organism>
<accession>A0A9Q0RQG7</accession>
<comment type="caution">
    <text evidence="5">The sequence shown here is derived from an EMBL/GenBank/DDBJ whole genome shotgun (WGS) entry which is preliminary data.</text>
</comment>
<dbReference type="PANTHER" id="PTHR12072">
    <property type="entry name" value="CWF19, CELL CYCLE CONTROL PROTEIN"/>
    <property type="match status" value="1"/>
</dbReference>
<dbReference type="EMBL" id="JAPWDV010000001">
    <property type="protein sequence ID" value="KAJ6224498.1"/>
    <property type="molecule type" value="Genomic_DNA"/>
</dbReference>
<feature type="compositionally biased region" description="Basic and acidic residues" evidence="2">
    <location>
        <begin position="301"/>
        <end position="318"/>
    </location>
</feature>
<dbReference type="GO" id="GO:0061632">
    <property type="term" value="F:RNA lariat debranching enzyme activator activity"/>
    <property type="evidence" value="ECO:0007669"/>
    <property type="project" value="TreeGrafter"/>
</dbReference>
<feature type="domain" description="Cwf19-like protein C-terminal" evidence="3">
    <location>
        <begin position="447"/>
        <end position="536"/>
    </location>
</feature>
<protein>
    <recommendedName>
        <fullName evidence="7">CWF19-like protein 1</fullName>
    </recommendedName>
</protein>
<comment type="similarity">
    <text evidence="1">Belongs to the CWF19 family.</text>
</comment>
<dbReference type="OMA" id="IVPITHY"/>
<name>A0A9Q0RQG7_BLOTA</name>
<dbReference type="Pfam" id="PF04677">
    <property type="entry name" value="CwfJ_C_1"/>
    <property type="match status" value="1"/>
</dbReference>
<proteinExistence type="inferred from homology"/>
<sequence length="537" mass="61471">MSHQLKVLVVGNVFGKYQKLFKRVSDVNKKAGPFDLLLCVGDFFGTDIEAYNELINGSTDLPAIPTYLIGRVPQHVSKSHPNFDQGFELVDGITFLGRSGILTTSQGLRIAYLSGSYRETMPDGDNNLDHFSRDHYESLLTSIGSSSSIIDILLTNEWPNGIFTHTTIDFNQSIIDQVNRNSSSIISQLCNVSRPRYHFVGNLNIFYERPPYRNHQVINETSRNVSRFISLADINNVEKLKWIYAFNIVPSKFISPEELVAQPTGVTENPFLNISTNMAQNNEQTQSKQYFYALDSDNNESNDRKSFKRRQEGNERNQKKQLKVDLENCWFCLASPNVDKTLIVSIGEFSYLAVAKGGLTDDHMMILPIGHIRSSLEIEDSQLRKEIEMFKQSLTKFFAKRHMVPVFFERNFRSAHFQIQVIGLPEEKASSLKQASSQIFSRFDFHELPHDTDLSDVLSPGVPYFFLECPGHYNFFVRINTKKEFFPIQIGRELLAHSSLLDCSHKVDWKKCTTNSDDATKLTTQIRNEFKQFDFTI</sequence>
<dbReference type="GO" id="GO:0000398">
    <property type="term" value="P:mRNA splicing, via spliceosome"/>
    <property type="evidence" value="ECO:0007669"/>
    <property type="project" value="TreeGrafter"/>
</dbReference>
<dbReference type="AlphaFoldDB" id="A0A9Q0RQG7"/>
<dbReference type="InterPro" id="IPR006767">
    <property type="entry name" value="Cwf19-like_C_dom-2"/>
</dbReference>
<evidence type="ECO:0000313" key="6">
    <source>
        <dbReference type="Proteomes" id="UP001142055"/>
    </source>
</evidence>
<dbReference type="PANTHER" id="PTHR12072:SF4">
    <property type="entry name" value="CWF19-LIKE PROTEIN 1"/>
    <property type="match status" value="1"/>
</dbReference>
<evidence type="ECO:0000256" key="1">
    <source>
        <dbReference type="ARBA" id="ARBA00006795"/>
    </source>
</evidence>
<evidence type="ECO:0000259" key="3">
    <source>
        <dbReference type="Pfam" id="PF04676"/>
    </source>
</evidence>
<feature type="region of interest" description="Disordered" evidence="2">
    <location>
        <begin position="295"/>
        <end position="318"/>
    </location>
</feature>
<dbReference type="Pfam" id="PF04676">
    <property type="entry name" value="CwfJ_C_2"/>
    <property type="match status" value="1"/>
</dbReference>
<reference evidence="5" key="1">
    <citation type="submission" date="2022-12" db="EMBL/GenBank/DDBJ databases">
        <title>Genome assemblies of Blomia tropicalis.</title>
        <authorList>
            <person name="Cui Y."/>
        </authorList>
    </citation>
    <scope>NUCLEOTIDE SEQUENCE</scope>
    <source>
        <tissue evidence="5">Adult mites</tissue>
    </source>
</reference>
<feature type="domain" description="Cwf19-like C-terminal" evidence="4">
    <location>
        <begin position="317"/>
        <end position="433"/>
    </location>
</feature>
<dbReference type="GO" id="GO:0071014">
    <property type="term" value="C:post-mRNA release spliceosomal complex"/>
    <property type="evidence" value="ECO:0007669"/>
    <property type="project" value="TreeGrafter"/>
</dbReference>
<dbReference type="Proteomes" id="UP001142055">
    <property type="component" value="Chromosome 1"/>
</dbReference>
<evidence type="ECO:0000256" key="2">
    <source>
        <dbReference type="SAM" id="MobiDB-lite"/>
    </source>
</evidence>